<dbReference type="InterPro" id="IPR001750">
    <property type="entry name" value="ND/Mrp_TM"/>
</dbReference>
<dbReference type="Pfam" id="PF00361">
    <property type="entry name" value="Proton_antipo_M"/>
    <property type="match status" value="1"/>
</dbReference>
<dbReference type="PANTHER" id="PTHR43373">
    <property type="entry name" value="NA(+)/H(+) ANTIPORTER SUBUNIT"/>
    <property type="match status" value="1"/>
</dbReference>
<feature type="transmembrane region" description="Helical" evidence="10">
    <location>
        <begin position="620"/>
        <end position="640"/>
    </location>
</feature>
<feature type="transmembrane region" description="Helical" evidence="10">
    <location>
        <begin position="268"/>
        <end position="289"/>
    </location>
</feature>
<feature type="domain" description="MrpA C-terminal/MbhE" evidence="14">
    <location>
        <begin position="682"/>
        <end position="758"/>
    </location>
</feature>
<dbReference type="AlphaFoldDB" id="A0A250G588"/>
<feature type="transmembrane region" description="Helical" evidence="10">
    <location>
        <begin position="6"/>
        <end position="22"/>
    </location>
</feature>
<keyword evidence="3" id="KW-0050">Antiport</keyword>
<feature type="transmembrane region" description="Helical" evidence="10">
    <location>
        <begin position="447"/>
        <end position="468"/>
    </location>
</feature>
<dbReference type="InterPro" id="IPR025383">
    <property type="entry name" value="MrpA_C/MbhD"/>
</dbReference>
<dbReference type="Pfam" id="PF13244">
    <property type="entry name" value="MbhD"/>
    <property type="match status" value="1"/>
</dbReference>
<feature type="transmembrane region" description="Helical" evidence="10">
    <location>
        <begin position="563"/>
        <end position="583"/>
    </location>
</feature>
<dbReference type="GO" id="GO:0006811">
    <property type="term" value="P:monoatomic ion transport"/>
    <property type="evidence" value="ECO:0007669"/>
    <property type="project" value="UniProtKB-KW"/>
</dbReference>
<dbReference type="EMBL" id="CP022388">
    <property type="protein sequence ID" value="ATA91367.1"/>
    <property type="molecule type" value="Genomic_DNA"/>
</dbReference>
<keyword evidence="6 10" id="KW-1133">Transmembrane helix</keyword>
<feature type="transmembrane region" description="Helical" evidence="10">
    <location>
        <begin position="130"/>
        <end position="147"/>
    </location>
</feature>
<feature type="transmembrane region" description="Helical" evidence="10">
    <location>
        <begin position="107"/>
        <end position="124"/>
    </location>
</feature>
<evidence type="ECO:0000256" key="7">
    <source>
        <dbReference type="ARBA" id="ARBA00023065"/>
    </source>
</evidence>
<feature type="transmembrane region" description="Helical" evidence="10">
    <location>
        <begin position="362"/>
        <end position="380"/>
    </location>
</feature>
<feature type="transmembrane region" description="Helical" evidence="10">
    <location>
        <begin position="296"/>
        <end position="314"/>
    </location>
</feature>
<evidence type="ECO:0000259" key="12">
    <source>
        <dbReference type="Pfam" id="PF00662"/>
    </source>
</evidence>
<dbReference type="GO" id="GO:0005886">
    <property type="term" value="C:plasma membrane"/>
    <property type="evidence" value="ECO:0007669"/>
    <property type="project" value="UniProtKB-SubCell"/>
</dbReference>
<dbReference type="RefSeq" id="WP_095916901.1">
    <property type="nucleotide sequence ID" value="NZ_CP022388.1"/>
</dbReference>
<keyword evidence="8 10" id="KW-0472">Membrane</keyword>
<evidence type="ECO:0000256" key="8">
    <source>
        <dbReference type="ARBA" id="ARBA00023136"/>
    </source>
</evidence>
<name>A0A250G588_9FLAO</name>
<evidence type="ECO:0000313" key="15">
    <source>
        <dbReference type="EMBL" id="ATA91367.1"/>
    </source>
</evidence>
<dbReference type="Proteomes" id="UP000243136">
    <property type="component" value="Chromosome"/>
</dbReference>
<feature type="domain" description="NADH-Ubiquinone oxidoreductase (complex I) chain 5 N-terminal" evidence="12">
    <location>
        <begin position="63"/>
        <end position="108"/>
    </location>
</feature>
<dbReference type="PANTHER" id="PTHR43373:SF1">
    <property type="entry name" value="NA(+)_H(+) ANTIPORTER SUBUNIT A"/>
    <property type="match status" value="1"/>
</dbReference>
<keyword evidence="7" id="KW-0406">Ion transport</keyword>
<proteinExistence type="predicted"/>
<dbReference type="Pfam" id="PF20501">
    <property type="entry name" value="MbhE"/>
    <property type="match status" value="1"/>
</dbReference>
<organism evidence="15 16">
    <name type="scientific">Capnocytophaga canimorsus</name>
    <dbReference type="NCBI Taxonomy" id="28188"/>
    <lineage>
        <taxon>Bacteria</taxon>
        <taxon>Pseudomonadati</taxon>
        <taxon>Bacteroidota</taxon>
        <taxon>Flavobacteriia</taxon>
        <taxon>Flavobacteriales</taxon>
        <taxon>Flavobacteriaceae</taxon>
        <taxon>Capnocytophaga</taxon>
    </lineage>
</organism>
<evidence type="ECO:0000256" key="4">
    <source>
        <dbReference type="ARBA" id="ARBA00022475"/>
    </source>
</evidence>
<feature type="transmembrane region" description="Helical" evidence="10">
    <location>
        <begin position="75"/>
        <end position="95"/>
    </location>
</feature>
<evidence type="ECO:0000313" key="16">
    <source>
        <dbReference type="Proteomes" id="UP000243136"/>
    </source>
</evidence>
<feature type="transmembrane region" description="Helical" evidence="10">
    <location>
        <begin position="679"/>
        <end position="698"/>
    </location>
</feature>
<evidence type="ECO:0000256" key="3">
    <source>
        <dbReference type="ARBA" id="ARBA00022449"/>
    </source>
</evidence>
<feature type="transmembrane region" description="Helical" evidence="10">
    <location>
        <begin position="740"/>
        <end position="759"/>
    </location>
</feature>
<evidence type="ECO:0000259" key="14">
    <source>
        <dbReference type="Pfam" id="PF20501"/>
    </source>
</evidence>
<evidence type="ECO:0000256" key="1">
    <source>
        <dbReference type="ARBA" id="ARBA00004651"/>
    </source>
</evidence>
<keyword evidence="4" id="KW-1003">Cell membrane</keyword>
<evidence type="ECO:0000259" key="13">
    <source>
        <dbReference type="Pfam" id="PF13244"/>
    </source>
</evidence>
<sequence>MLIAILSGLIFSSSLLIFGNFIKKKGALLPFLLPLGLFIYFLSFIPQISNGAIIYQRQSWVPAFGVDLSFTLDGLSLLFSLMITGIGALVFLYTSSYLKNHQFLDRFYGYLGVFMAAMLGVVLSDNLITMFIFWEITSISSFFLIGFNNDQKSSRKSAITALSVTGIGGLLLFAGIVIMGQIAGSYSFAEILASKEIIRENIWYSLIVVLFFLAAFTKSAQFPFHFWLPGAMKAPTPVSTYLHSATMVKAGIYLLLRMTPVLGETSLWNHSLIIIGGITMLYAAIHTLFRTDLKGILAYSTISALGILTFLIGLGTQQALLAATLFILVHATYKATLFLVTGIIDHETGTRDVTILSGLRKVLMPVAIAGLLAAISNAGIPPSFGFLGKDLVYEATLNAPYIPTILTILAVVTNLLLLYAGFVAGIKPFTGKLPTSFTKVHLPSPTMWIPPLILSALCLVFGLFPSLLEGTIAIPTLKTLGKDSEIHLALWHGFNLVLLLSALTIGLGLTVYYFIKPTQNKEIFIGKFEKISPQSIIEKASKAFGGLSTKLTLLLQNGFLRRYIFFMILAATLLLGYASFTRLSFQFSEINFNEITLYEVIFLTMMVIGIGFTVFSKSRLVALVAMSVIGFSICMTFMIYSAPDLAMTQFSIDTLTVVLFVLVLYKLPPYLKIFNYKRSIIQGVLSLAFGGVITLIALEALTTPKNSEVTNFYAENSYLLAHGKNIVNVILVDFRGADTLMEISVLSIAAIGVFGLLKLRLKERERHKA</sequence>
<reference evidence="16" key="1">
    <citation type="submission" date="2017-06" db="EMBL/GenBank/DDBJ databases">
        <title>Capnocytophaga spp. assemblies.</title>
        <authorList>
            <person name="Gulvik C.A."/>
        </authorList>
    </citation>
    <scope>NUCLEOTIDE SEQUENCE [LARGE SCALE GENOMIC DNA]</scope>
    <source>
        <strain evidence="16">H5594</strain>
    </source>
</reference>
<evidence type="ECO:0000256" key="5">
    <source>
        <dbReference type="ARBA" id="ARBA00022692"/>
    </source>
</evidence>
<evidence type="ECO:0000256" key="10">
    <source>
        <dbReference type="SAM" id="Phobius"/>
    </source>
</evidence>
<evidence type="ECO:0000256" key="9">
    <source>
        <dbReference type="RuleBase" id="RU000320"/>
    </source>
</evidence>
<feature type="transmembrane region" description="Helical" evidence="10">
    <location>
        <begin position="29"/>
        <end position="55"/>
    </location>
</feature>
<gene>
    <name evidence="15" type="ORF">CGC56_03805</name>
</gene>
<feature type="transmembrane region" description="Helical" evidence="10">
    <location>
        <begin position="646"/>
        <end position="667"/>
    </location>
</feature>
<evidence type="ECO:0000256" key="6">
    <source>
        <dbReference type="ARBA" id="ARBA00022989"/>
    </source>
</evidence>
<feature type="transmembrane region" description="Helical" evidence="10">
    <location>
        <begin position="159"/>
        <end position="182"/>
    </location>
</feature>
<evidence type="ECO:0000256" key="2">
    <source>
        <dbReference type="ARBA" id="ARBA00022448"/>
    </source>
</evidence>
<feature type="domain" description="NADH:quinone oxidoreductase/Mrp antiporter transmembrane" evidence="11">
    <location>
        <begin position="124"/>
        <end position="407"/>
    </location>
</feature>
<protein>
    <submittedName>
        <fullName evidence="15">Na(+)/H(+) antiporter subunit A</fullName>
    </submittedName>
</protein>
<keyword evidence="5 9" id="KW-0812">Transmembrane</keyword>
<dbReference type="GO" id="GO:0015297">
    <property type="term" value="F:antiporter activity"/>
    <property type="evidence" value="ECO:0007669"/>
    <property type="project" value="UniProtKB-KW"/>
</dbReference>
<dbReference type="InterPro" id="IPR050616">
    <property type="entry name" value="CPA3_Na-H_Antiporter_A"/>
</dbReference>
<feature type="transmembrane region" description="Helical" evidence="10">
    <location>
        <begin position="595"/>
        <end position="615"/>
    </location>
</feature>
<dbReference type="InterPro" id="IPR001516">
    <property type="entry name" value="Proton_antipo_N"/>
</dbReference>
<dbReference type="NCBIfam" id="NF009287">
    <property type="entry name" value="PRK12647.1"/>
    <property type="match status" value="1"/>
</dbReference>
<comment type="subcellular location">
    <subcellularLocation>
        <location evidence="1">Cell membrane</location>
        <topology evidence="1">Multi-pass membrane protein</topology>
    </subcellularLocation>
    <subcellularLocation>
        <location evidence="9">Membrane</location>
        <topology evidence="9">Multi-pass membrane protein</topology>
    </subcellularLocation>
</comment>
<dbReference type="PRINTS" id="PR01434">
    <property type="entry name" value="NADHDHGNASE5"/>
</dbReference>
<dbReference type="Pfam" id="PF00662">
    <property type="entry name" value="Proton_antipo_N"/>
    <property type="match status" value="1"/>
</dbReference>
<evidence type="ECO:0000259" key="11">
    <source>
        <dbReference type="Pfam" id="PF00361"/>
    </source>
</evidence>
<feature type="transmembrane region" description="Helical" evidence="10">
    <location>
        <begin position="202"/>
        <end position="226"/>
    </location>
</feature>
<feature type="transmembrane region" description="Helical" evidence="10">
    <location>
        <begin position="488"/>
        <end position="515"/>
    </location>
</feature>
<feature type="domain" description="MrpA C-terminal/MbhD" evidence="13">
    <location>
        <begin position="605"/>
        <end position="668"/>
    </location>
</feature>
<keyword evidence="2" id="KW-0813">Transport</keyword>
<feature type="transmembrane region" description="Helical" evidence="10">
    <location>
        <begin position="320"/>
        <end position="341"/>
    </location>
</feature>
<feature type="transmembrane region" description="Helical" evidence="10">
    <location>
        <begin position="400"/>
        <end position="426"/>
    </location>
</feature>
<accession>A0A250G588</accession>
<dbReference type="InterPro" id="IPR046806">
    <property type="entry name" value="MrpA_C/MbhE"/>
</dbReference>